<dbReference type="Pfam" id="PF01969">
    <property type="entry name" value="Ni_insertion"/>
    <property type="match status" value="1"/>
</dbReference>
<dbReference type="EMBL" id="CP034593">
    <property type="protein sequence ID" value="AZQ76580.1"/>
    <property type="molecule type" value="Genomic_DNA"/>
</dbReference>
<protein>
    <submittedName>
        <fullName evidence="2">LarC family nickel insertion protein</fullName>
    </submittedName>
</protein>
<dbReference type="AlphaFoldDB" id="A0A3S9PW12"/>
<evidence type="ECO:0000256" key="1">
    <source>
        <dbReference type="ARBA" id="ARBA00022596"/>
    </source>
</evidence>
<dbReference type="KEGG" id="flh:EJ997_03670"/>
<dbReference type="Gene3D" id="3.30.70.1380">
    <property type="entry name" value="Transcriptional regulatory protein pf0864 domain like"/>
    <property type="match status" value="1"/>
</dbReference>
<keyword evidence="3" id="KW-1185">Reference proteome</keyword>
<dbReference type="InterPro" id="IPR002822">
    <property type="entry name" value="Ni_insertion"/>
</dbReference>
<dbReference type="PANTHER" id="PTHR36566:SF1">
    <property type="entry name" value="PYRIDINIUM-3,5-BISTHIOCARBOXYLIC ACID MONONUCLEOTIDE NICKEL INSERTION PROTEIN"/>
    <property type="match status" value="1"/>
</dbReference>
<dbReference type="Gene3D" id="3.10.20.300">
    <property type="entry name" value="mk0293 like domain"/>
    <property type="match status" value="1"/>
</dbReference>
<name>A0A3S9PW12_9ACTO</name>
<evidence type="ECO:0000313" key="2">
    <source>
        <dbReference type="EMBL" id="AZQ76580.1"/>
    </source>
</evidence>
<organism evidence="2 3">
    <name type="scientific">Flaviflexus ciconiae</name>
    <dbReference type="NCBI Taxonomy" id="2496867"/>
    <lineage>
        <taxon>Bacteria</taxon>
        <taxon>Bacillati</taxon>
        <taxon>Actinomycetota</taxon>
        <taxon>Actinomycetes</taxon>
        <taxon>Actinomycetales</taxon>
        <taxon>Actinomycetaceae</taxon>
        <taxon>Flaviflexus</taxon>
    </lineage>
</organism>
<proteinExistence type="predicted"/>
<reference evidence="2 3" key="1">
    <citation type="submission" date="2018-12" db="EMBL/GenBank/DDBJ databases">
        <title>Complete genome sequence of Flaviflexus sp. H23T48.</title>
        <authorList>
            <person name="Bae J.-W."/>
            <person name="Lee J.-Y."/>
        </authorList>
    </citation>
    <scope>NUCLEOTIDE SEQUENCE [LARGE SCALE GENOMIC DNA]</scope>
    <source>
        <strain evidence="2 3">H23T48</strain>
    </source>
</reference>
<accession>A0A3S9PW12</accession>
<evidence type="ECO:0000313" key="3">
    <source>
        <dbReference type="Proteomes" id="UP000280344"/>
    </source>
</evidence>
<keyword evidence="1" id="KW-0533">Nickel</keyword>
<dbReference type="PANTHER" id="PTHR36566">
    <property type="entry name" value="NICKEL INSERTION PROTEIN-RELATED"/>
    <property type="match status" value="1"/>
</dbReference>
<dbReference type="Proteomes" id="UP000280344">
    <property type="component" value="Chromosome"/>
</dbReference>
<dbReference type="OrthoDB" id="9765625at2"/>
<sequence>MHGASIESVHFHEVGALDSIGDIVGVCEAIRTLGVETVVTSTVAVGAGTVKTQHGVLTVPPPAVAELAKGWPVEAGGPGDVGELCTPTGMTLIRTLSARHGNMPEMVVEEIGVGAGTRIRKDRAGVVRVVVGTAAHDRTPAHSVAGAAIDLDSSHNQVTEPSFEPDDRVHTVEANVDDMDPRLWPSVLDALISAGANDAWLTPIVMKKGRPADVVSALSHENSLSAVVDAMVAHTSTIGVRVSAPSHRRVLNRSIVPIDVDGMMVRVKVSGSEDEITHVSIEFDDVARVARSLDIPQREALSMCESVAWSAGLVCGRSMP</sequence>
<gene>
    <name evidence="2" type="ORF">EJ997_03670</name>
</gene>